<dbReference type="GO" id="GO:0005829">
    <property type="term" value="C:cytosol"/>
    <property type="evidence" value="ECO:0007669"/>
    <property type="project" value="TreeGrafter"/>
</dbReference>
<dbReference type="OrthoDB" id="9790390at2"/>
<dbReference type="InterPro" id="IPR005746">
    <property type="entry name" value="Thioredoxin"/>
</dbReference>
<dbReference type="PANTHER" id="PTHR45663:SF11">
    <property type="entry name" value="GEO12009P1"/>
    <property type="match status" value="1"/>
</dbReference>
<evidence type="ECO:0000313" key="8">
    <source>
        <dbReference type="EMBL" id="KGA95127.1"/>
    </source>
</evidence>
<evidence type="ECO:0000313" key="9">
    <source>
        <dbReference type="Proteomes" id="UP000029452"/>
    </source>
</evidence>
<dbReference type="GO" id="GO:0045454">
    <property type="term" value="P:cell redox homeostasis"/>
    <property type="evidence" value="ECO:0007669"/>
    <property type="project" value="TreeGrafter"/>
</dbReference>
<evidence type="ECO:0000256" key="4">
    <source>
        <dbReference type="ARBA" id="ARBA00023157"/>
    </source>
</evidence>
<dbReference type="InterPro" id="IPR036249">
    <property type="entry name" value="Thioredoxin-like_sf"/>
</dbReference>
<dbReference type="EMBL" id="JPGK01000001">
    <property type="protein sequence ID" value="KGA95127.1"/>
    <property type="molecule type" value="Genomic_DNA"/>
</dbReference>
<dbReference type="PATRIC" id="fig|178606.4.peg.345"/>
<dbReference type="FunFam" id="3.40.30.10:FF:000001">
    <property type="entry name" value="Thioredoxin"/>
    <property type="match status" value="1"/>
</dbReference>
<dbReference type="InterPro" id="IPR013766">
    <property type="entry name" value="Thioredoxin_domain"/>
</dbReference>
<comment type="caution">
    <text evidence="8">The sequence shown here is derived from an EMBL/GenBank/DDBJ whole genome shotgun (WGS) entry which is preliminary data.</text>
</comment>
<dbReference type="PANTHER" id="PTHR45663">
    <property type="entry name" value="GEO12009P1"/>
    <property type="match status" value="1"/>
</dbReference>
<dbReference type="PRINTS" id="PR00421">
    <property type="entry name" value="THIOREDOXIN"/>
</dbReference>
<comment type="similarity">
    <text evidence="1">Belongs to the thioredoxin family.</text>
</comment>
<evidence type="ECO:0000256" key="5">
    <source>
        <dbReference type="ARBA" id="ARBA00023284"/>
    </source>
</evidence>
<sequence length="156" mass="17115">MDEDILMSDTIACPSCHVMNRLVPGRSLEEARCGKCGAPLLQETGPVSVTDDTFQKKVVESPLPVLVDLWAPWCGPCRSIAPVLEDLARKYHGRLTVAKLNVDENPYTARQMEAMSIPLLLFMKNGRVLQRLVGAYPASEIEKAVRVLVGDSPLPS</sequence>
<evidence type="ECO:0000256" key="3">
    <source>
        <dbReference type="ARBA" id="ARBA00022982"/>
    </source>
</evidence>
<evidence type="ECO:0000256" key="2">
    <source>
        <dbReference type="ARBA" id="ARBA00022448"/>
    </source>
</evidence>
<gene>
    <name evidence="8" type="ORF">LptCag_2561</name>
</gene>
<dbReference type="Proteomes" id="UP000029452">
    <property type="component" value="Unassembled WGS sequence"/>
</dbReference>
<dbReference type="AlphaFoldDB" id="A0A094WHH1"/>
<keyword evidence="5" id="KW-0676">Redox-active center</keyword>
<accession>A0A094WHH1</accession>
<keyword evidence="4" id="KW-1015">Disulfide bond</keyword>
<dbReference type="NCBIfam" id="TIGR01068">
    <property type="entry name" value="thioredoxin"/>
    <property type="match status" value="1"/>
</dbReference>
<dbReference type="Gene3D" id="2.30.30.380">
    <property type="entry name" value="Zn-finger domain of Sec23/24"/>
    <property type="match status" value="1"/>
</dbReference>
<keyword evidence="2" id="KW-0813">Transport</keyword>
<dbReference type="Gene3D" id="3.40.30.10">
    <property type="entry name" value="Glutaredoxin"/>
    <property type="match status" value="1"/>
</dbReference>
<dbReference type="PROSITE" id="PS00194">
    <property type="entry name" value="THIOREDOXIN_1"/>
    <property type="match status" value="1"/>
</dbReference>
<feature type="domain" description="Thioredoxin" evidence="7">
    <location>
        <begin position="39"/>
        <end position="150"/>
    </location>
</feature>
<dbReference type="PROSITE" id="PS51352">
    <property type="entry name" value="THIOREDOXIN_2"/>
    <property type="match status" value="1"/>
</dbReference>
<dbReference type="InterPro" id="IPR017937">
    <property type="entry name" value="Thioredoxin_CS"/>
</dbReference>
<dbReference type="CDD" id="cd02947">
    <property type="entry name" value="TRX_family"/>
    <property type="match status" value="1"/>
</dbReference>
<keyword evidence="3" id="KW-0249">Electron transport</keyword>
<evidence type="ECO:0000259" key="7">
    <source>
        <dbReference type="PROSITE" id="PS51352"/>
    </source>
</evidence>
<dbReference type="Pfam" id="PF00085">
    <property type="entry name" value="Thioredoxin"/>
    <property type="match status" value="1"/>
</dbReference>
<name>A0A094WHH1_9BACT</name>
<organism evidence="8 9">
    <name type="scientific">Leptospirillum ferriphilum</name>
    <dbReference type="NCBI Taxonomy" id="178606"/>
    <lineage>
        <taxon>Bacteria</taxon>
        <taxon>Pseudomonadati</taxon>
        <taxon>Nitrospirota</taxon>
        <taxon>Nitrospiria</taxon>
        <taxon>Nitrospirales</taxon>
        <taxon>Nitrospiraceae</taxon>
        <taxon>Leptospirillum</taxon>
    </lineage>
</organism>
<dbReference type="GO" id="GO:0015035">
    <property type="term" value="F:protein-disulfide reductase activity"/>
    <property type="evidence" value="ECO:0007669"/>
    <property type="project" value="UniProtKB-UniRule"/>
</dbReference>
<evidence type="ECO:0000256" key="6">
    <source>
        <dbReference type="NCBIfam" id="TIGR01068"/>
    </source>
</evidence>
<evidence type="ECO:0000256" key="1">
    <source>
        <dbReference type="ARBA" id="ARBA00008987"/>
    </source>
</evidence>
<reference evidence="8 9" key="1">
    <citation type="submission" date="2014-06" db="EMBL/GenBank/DDBJ databases">
        <title>Draft genome sequence of iron oxidizing acidophile Leptospirillum ferriphilum DSM14647.</title>
        <authorList>
            <person name="Cardenas J.P."/>
            <person name="Lazcano M."/>
            <person name="Ossandon F.J."/>
            <person name="Corbett M."/>
            <person name="Holmes D.S."/>
            <person name="Watkin E."/>
        </authorList>
    </citation>
    <scope>NUCLEOTIDE SEQUENCE [LARGE SCALE GENOMIC DNA]</scope>
    <source>
        <strain evidence="8 9">DSM 14647</strain>
    </source>
</reference>
<proteinExistence type="inferred from homology"/>
<protein>
    <recommendedName>
        <fullName evidence="6">Thioredoxin</fullName>
    </recommendedName>
</protein>
<dbReference type="SUPFAM" id="SSF52833">
    <property type="entry name" value="Thioredoxin-like"/>
    <property type="match status" value="1"/>
</dbReference>